<evidence type="ECO:0000313" key="2">
    <source>
        <dbReference type="EMBL" id="CAL4790230.1"/>
    </source>
</evidence>
<dbReference type="EMBL" id="CAMXCT010003185">
    <property type="protein sequence ID" value="CAI4002918.1"/>
    <property type="molecule type" value="Genomic_DNA"/>
</dbReference>
<evidence type="ECO:0000313" key="1">
    <source>
        <dbReference type="EMBL" id="CAI4002918.1"/>
    </source>
</evidence>
<dbReference type="AlphaFoldDB" id="A0A9P1G7I0"/>
<reference evidence="1" key="1">
    <citation type="submission" date="2022-10" db="EMBL/GenBank/DDBJ databases">
        <authorList>
            <person name="Chen Y."/>
            <person name="Dougan E. K."/>
            <person name="Chan C."/>
            <person name="Rhodes N."/>
            <person name="Thang M."/>
        </authorList>
    </citation>
    <scope>NUCLEOTIDE SEQUENCE</scope>
</reference>
<dbReference type="EMBL" id="CAMXCT030003185">
    <property type="protein sequence ID" value="CAL4790230.1"/>
    <property type="molecule type" value="Genomic_DNA"/>
</dbReference>
<sequence>SNPAHQPADRASTRHLQDCEVIGWAELCERKKLTAGSCFQLEPTVAAPPCELQGPHGAPAQLRPAAGKILTLTSGELHITGQIQMTSLRLQAKTVNFADAHVESWHEGPSDPNSNAHGGAFLSNGSITLTRSRLTAPWTWFLIWCLISCVRKELLKLHGLGYWIT</sequence>
<comment type="caution">
    <text evidence="1">The sequence shown here is derived from an EMBL/GenBank/DDBJ whole genome shotgun (WGS) entry which is preliminary data.</text>
</comment>
<feature type="non-terminal residue" evidence="1">
    <location>
        <position position="1"/>
    </location>
</feature>
<accession>A0A9P1G7I0</accession>
<dbReference type="EMBL" id="CAMXCT020003185">
    <property type="protein sequence ID" value="CAL1156293.1"/>
    <property type="molecule type" value="Genomic_DNA"/>
</dbReference>
<dbReference type="Proteomes" id="UP001152797">
    <property type="component" value="Unassembled WGS sequence"/>
</dbReference>
<reference evidence="2 3" key="2">
    <citation type="submission" date="2024-05" db="EMBL/GenBank/DDBJ databases">
        <authorList>
            <person name="Chen Y."/>
            <person name="Shah S."/>
            <person name="Dougan E. K."/>
            <person name="Thang M."/>
            <person name="Chan C."/>
        </authorList>
    </citation>
    <scope>NUCLEOTIDE SEQUENCE [LARGE SCALE GENOMIC DNA]</scope>
</reference>
<proteinExistence type="predicted"/>
<dbReference type="OrthoDB" id="489959at2759"/>
<evidence type="ECO:0000313" key="3">
    <source>
        <dbReference type="Proteomes" id="UP001152797"/>
    </source>
</evidence>
<organism evidence="1">
    <name type="scientific">Cladocopium goreaui</name>
    <dbReference type="NCBI Taxonomy" id="2562237"/>
    <lineage>
        <taxon>Eukaryota</taxon>
        <taxon>Sar</taxon>
        <taxon>Alveolata</taxon>
        <taxon>Dinophyceae</taxon>
        <taxon>Suessiales</taxon>
        <taxon>Symbiodiniaceae</taxon>
        <taxon>Cladocopium</taxon>
    </lineage>
</organism>
<name>A0A9P1G7I0_9DINO</name>
<gene>
    <name evidence="1" type="ORF">C1SCF055_LOCUS28833</name>
</gene>
<protein>
    <submittedName>
        <fullName evidence="1">Uncharacterized protein</fullName>
    </submittedName>
</protein>
<keyword evidence="3" id="KW-1185">Reference proteome</keyword>